<dbReference type="SUPFAM" id="SSF102114">
    <property type="entry name" value="Radical SAM enzymes"/>
    <property type="match status" value="1"/>
</dbReference>
<dbReference type="InterPro" id="IPR007197">
    <property type="entry name" value="rSAM"/>
</dbReference>
<dbReference type="InterPro" id="IPR023404">
    <property type="entry name" value="rSAM_horseshoe"/>
</dbReference>
<keyword evidence="2" id="KW-0949">S-adenosyl-L-methionine</keyword>
<keyword evidence="3" id="KW-0479">Metal-binding</keyword>
<dbReference type="InterPro" id="IPR006638">
    <property type="entry name" value="Elp3/MiaA/NifB-like_rSAM"/>
</dbReference>
<evidence type="ECO:0000313" key="8">
    <source>
        <dbReference type="Proteomes" id="UP000177126"/>
    </source>
</evidence>
<dbReference type="SFLD" id="SFLDS00029">
    <property type="entry name" value="Radical_SAM"/>
    <property type="match status" value="1"/>
</dbReference>
<dbReference type="PANTHER" id="PTHR43409">
    <property type="entry name" value="ANAEROBIC MAGNESIUM-PROTOPORPHYRIN IX MONOMETHYL ESTER CYCLASE-RELATED"/>
    <property type="match status" value="1"/>
</dbReference>
<comment type="cofactor">
    <cofactor evidence="1">
        <name>[4Fe-4S] cluster</name>
        <dbReference type="ChEBI" id="CHEBI:49883"/>
    </cofactor>
</comment>
<evidence type="ECO:0000256" key="1">
    <source>
        <dbReference type="ARBA" id="ARBA00001966"/>
    </source>
</evidence>
<evidence type="ECO:0000256" key="5">
    <source>
        <dbReference type="ARBA" id="ARBA00023014"/>
    </source>
</evidence>
<dbReference type="CDD" id="cd01335">
    <property type="entry name" value="Radical_SAM"/>
    <property type="match status" value="1"/>
</dbReference>
<reference evidence="7 8" key="1">
    <citation type="journal article" date="2016" name="Nat. Commun.">
        <title>Thousands of microbial genomes shed light on interconnected biogeochemical processes in an aquifer system.</title>
        <authorList>
            <person name="Anantharaman K."/>
            <person name="Brown C.T."/>
            <person name="Hug L.A."/>
            <person name="Sharon I."/>
            <person name="Castelle C.J."/>
            <person name="Probst A.J."/>
            <person name="Thomas B.C."/>
            <person name="Singh A."/>
            <person name="Wilkins M.J."/>
            <person name="Karaoz U."/>
            <person name="Brodie E.L."/>
            <person name="Williams K.H."/>
            <person name="Hubbard S.S."/>
            <person name="Banfield J.F."/>
        </authorList>
    </citation>
    <scope>NUCLEOTIDE SEQUENCE [LARGE SCALE GENOMIC DNA]</scope>
</reference>
<feature type="domain" description="Radical SAM core" evidence="6">
    <location>
        <begin position="234"/>
        <end position="465"/>
    </location>
</feature>
<evidence type="ECO:0000256" key="2">
    <source>
        <dbReference type="ARBA" id="ARBA00022691"/>
    </source>
</evidence>
<evidence type="ECO:0000313" key="7">
    <source>
        <dbReference type="EMBL" id="OGZ40710.1"/>
    </source>
</evidence>
<dbReference type="PROSITE" id="PS51918">
    <property type="entry name" value="RADICAL_SAM"/>
    <property type="match status" value="1"/>
</dbReference>
<accession>A0A1G2FST6</accession>
<gene>
    <name evidence="7" type="ORF">A3B04_00850</name>
</gene>
<dbReference type="SFLD" id="SFLDG01082">
    <property type="entry name" value="B12-binding_domain_containing"/>
    <property type="match status" value="1"/>
</dbReference>
<dbReference type="AlphaFoldDB" id="A0A1G2FST6"/>
<organism evidence="7 8">
    <name type="scientific">Candidatus Portnoybacteria bacterium RIFCSPLOWO2_02_FULL_39_11</name>
    <dbReference type="NCBI Taxonomy" id="1802001"/>
    <lineage>
        <taxon>Bacteria</taxon>
        <taxon>Candidatus Portnoyibacteriota</taxon>
    </lineage>
</organism>
<keyword evidence="4" id="KW-0408">Iron</keyword>
<dbReference type="GO" id="GO:0051536">
    <property type="term" value="F:iron-sulfur cluster binding"/>
    <property type="evidence" value="ECO:0007669"/>
    <property type="project" value="UniProtKB-KW"/>
</dbReference>
<protein>
    <recommendedName>
        <fullName evidence="6">Radical SAM core domain-containing protein</fullName>
    </recommendedName>
</protein>
<evidence type="ECO:0000256" key="3">
    <source>
        <dbReference type="ARBA" id="ARBA00022723"/>
    </source>
</evidence>
<evidence type="ECO:0000259" key="6">
    <source>
        <dbReference type="PROSITE" id="PS51918"/>
    </source>
</evidence>
<dbReference type="GO" id="GO:0003824">
    <property type="term" value="F:catalytic activity"/>
    <property type="evidence" value="ECO:0007669"/>
    <property type="project" value="InterPro"/>
</dbReference>
<dbReference type="InterPro" id="IPR058240">
    <property type="entry name" value="rSAM_sf"/>
</dbReference>
<dbReference type="GO" id="GO:0046872">
    <property type="term" value="F:metal ion binding"/>
    <property type="evidence" value="ECO:0007669"/>
    <property type="project" value="UniProtKB-KW"/>
</dbReference>
<name>A0A1G2FST6_9BACT</name>
<dbReference type="Pfam" id="PF04055">
    <property type="entry name" value="Radical_SAM"/>
    <property type="match status" value="1"/>
</dbReference>
<proteinExistence type="predicted"/>
<dbReference type="InterPro" id="IPR051198">
    <property type="entry name" value="BchE-like"/>
</dbReference>
<dbReference type="Gene3D" id="3.80.30.20">
    <property type="entry name" value="tm_1862 like domain"/>
    <property type="match status" value="1"/>
</dbReference>
<dbReference type="SMART" id="SM00729">
    <property type="entry name" value="Elp3"/>
    <property type="match status" value="1"/>
</dbReference>
<keyword evidence="5" id="KW-0411">Iron-sulfur</keyword>
<dbReference type="EMBL" id="MHNF01000026">
    <property type="protein sequence ID" value="OGZ40710.1"/>
    <property type="molecule type" value="Genomic_DNA"/>
</dbReference>
<sequence>MKLLAVFAPSQDVRDRFFSTMPTSLAWALAPLIAEVDRGNLPEVEYAPKIFDPLRIQPTIWEEYQILLESERPDVLLISSTYDSHFTAIHLATMTRRFNPEVLVIYGGPHVDEVANRKVISVMPQTYPFNETGCPFDILVKGDGELVLLYLIRELGNKKGRQVLLEYLNTSEARMAFTCIPGTFEVHARMMNGEVQVITGTGLPLNLSQLPFMPRKLFGHDLDLYGFSCFREQRANSTFKLLPSTSTMLHRGCRSLCIFCSERGGYLARSLDHIAAELDELVKAGIKGVFFDDSTFGDHEGFDELLACLRSFPLQYGSLNRFDALQDASFVEKLAKGGFVYQYCAIEQFSDSVLKASAKGQRIEEIRRGIENLRASGMQLGTSLLFGFPAETEASVNATLDFVAEVEKLGILSCVSMSLYSYHPNTPLTLGTREGEQMHSLLHYDREPPNQGEPWNCFEEGQWFHPSWLAAERVNYIHHQAQQRIGSKLVRNMRKDGDAFRGVK</sequence>
<dbReference type="Gene3D" id="3.40.50.280">
    <property type="entry name" value="Cobalamin-binding domain"/>
    <property type="match status" value="1"/>
</dbReference>
<dbReference type="Proteomes" id="UP000177126">
    <property type="component" value="Unassembled WGS sequence"/>
</dbReference>
<comment type="caution">
    <text evidence="7">The sequence shown here is derived from an EMBL/GenBank/DDBJ whole genome shotgun (WGS) entry which is preliminary data.</text>
</comment>
<evidence type="ECO:0000256" key="4">
    <source>
        <dbReference type="ARBA" id="ARBA00023004"/>
    </source>
</evidence>